<dbReference type="Proteomes" id="UP000014264">
    <property type="component" value="Unassembled WGS sequence"/>
</dbReference>
<feature type="compositionally biased region" description="Basic and acidic residues" evidence="1">
    <location>
        <begin position="13"/>
        <end position="31"/>
    </location>
</feature>
<organism evidence="2 3">
    <name type="scientific">Lacticaseibacillus paracasei subsp. paracasei Lpp14</name>
    <dbReference type="NCBI Taxonomy" id="1256204"/>
    <lineage>
        <taxon>Bacteria</taxon>
        <taxon>Bacillati</taxon>
        <taxon>Bacillota</taxon>
        <taxon>Bacilli</taxon>
        <taxon>Lactobacillales</taxon>
        <taxon>Lactobacillaceae</taxon>
        <taxon>Lacticaseibacillus</taxon>
    </lineage>
</organism>
<gene>
    <name evidence="2" type="ORF">Lpp14_12552</name>
</gene>
<accession>A0A829GMQ0</accession>
<reference evidence="2 3" key="1">
    <citation type="journal article" date="2013" name="PLoS ONE">
        <title>Lactobacillus paracasei comparative genomics: towards species pan-genome definition and exploitation of diversity.</title>
        <authorList>
            <person name="Smokvina T."/>
            <person name="Wels M."/>
            <person name="Polka J."/>
            <person name="Chervaux C."/>
            <person name="Brisse S."/>
            <person name="Boekhorst J."/>
            <person name="van Hylckama Vlieg J.E."/>
            <person name="Siezen R.J."/>
        </authorList>
    </citation>
    <scope>NUCLEOTIDE SEQUENCE [LARGE SCALE GENOMIC DNA]</scope>
    <source>
        <strain evidence="2 3">Lpp14</strain>
    </source>
</reference>
<feature type="region of interest" description="Disordered" evidence="1">
    <location>
        <begin position="1"/>
        <end position="39"/>
    </location>
</feature>
<dbReference type="AlphaFoldDB" id="A0A829GMQ0"/>
<evidence type="ECO:0000313" key="3">
    <source>
        <dbReference type="Proteomes" id="UP000014264"/>
    </source>
</evidence>
<evidence type="ECO:0000256" key="1">
    <source>
        <dbReference type="SAM" id="MobiDB-lite"/>
    </source>
</evidence>
<protein>
    <submittedName>
        <fullName evidence="2">Uncharacterized protein</fullName>
    </submittedName>
</protein>
<proteinExistence type="predicted"/>
<dbReference type="EMBL" id="ANJZ01000299">
    <property type="protein sequence ID" value="EPC59817.1"/>
    <property type="molecule type" value="Genomic_DNA"/>
</dbReference>
<evidence type="ECO:0000313" key="2">
    <source>
        <dbReference type="EMBL" id="EPC59817.1"/>
    </source>
</evidence>
<name>A0A829GMQ0_LACPA</name>
<sequence>MSLGIGVFAWQKSGDDHDRRNATKNCADFDKNNLQSPQN</sequence>
<comment type="caution">
    <text evidence="2">The sequence shown here is derived from an EMBL/GenBank/DDBJ whole genome shotgun (WGS) entry which is preliminary data.</text>
</comment>